<gene>
    <name evidence="1" type="ORF">DNX30_24710</name>
</gene>
<dbReference type="Gene3D" id="1.10.238.160">
    <property type="match status" value="1"/>
</dbReference>
<dbReference type="PANTHER" id="PTHR36154:SF1">
    <property type="entry name" value="DNA-BINDING TRANSCRIPTIONAL ACTIVATOR ALPA"/>
    <property type="match status" value="1"/>
</dbReference>
<dbReference type="InterPro" id="IPR052931">
    <property type="entry name" value="Prophage_regulatory_activator"/>
</dbReference>
<dbReference type="Pfam" id="PF05930">
    <property type="entry name" value="Phage_AlpA"/>
    <property type="match status" value="1"/>
</dbReference>
<sequence>MNERKRLIRIPEVLNKTGFCKAWIYRLISRGDFPSPIKTGERTIAFVESEVDEWIDDKIFYSRNQAA</sequence>
<evidence type="ECO:0000313" key="1">
    <source>
        <dbReference type="EMBL" id="MJL95888.1"/>
    </source>
</evidence>
<accession>A0A403D5U1</accession>
<comment type="caution">
    <text evidence="1">The sequence shown here is derived from an EMBL/GenBank/DDBJ whole genome shotgun (WGS) entry which is preliminary data.</text>
</comment>
<dbReference type="InterPro" id="IPR010260">
    <property type="entry name" value="AlpA"/>
</dbReference>
<proteinExistence type="predicted"/>
<protein>
    <submittedName>
        <fullName evidence="1">AlpA family transcriptional regulator</fullName>
    </submittedName>
</protein>
<name>A0A403D5U1_ECOLX</name>
<dbReference type="EMBL" id="RTJF01000045">
    <property type="protein sequence ID" value="MJL95888.1"/>
    <property type="molecule type" value="Genomic_DNA"/>
</dbReference>
<dbReference type="AlphaFoldDB" id="A0A403D5U1"/>
<dbReference type="RefSeq" id="WP_097291433.1">
    <property type="nucleotide sequence ID" value="NZ_BFOV01000027.1"/>
</dbReference>
<organism evidence="1">
    <name type="scientific">Escherichia coli</name>
    <dbReference type="NCBI Taxonomy" id="562"/>
    <lineage>
        <taxon>Bacteria</taxon>
        <taxon>Pseudomonadati</taxon>
        <taxon>Pseudomonadota</taxon>
        <taxon>Gammaproteobacteria</taxon>
        <taxon>Enterobacterales</taxon>
        <taxon>Enterobacteriaceae</taxon>
        <taxon>Escherichia</taxon>
    </lineage>
</organism>
<dbReference type="Proteomes" id="UP000885382">
    <property type="component" value="Unassembled WGS sequence"/>
</dbReference>
<reference evidence="1" key="1">
    <citation type="submission" date="2018-06" db="EMBL/GenBank/DDBJ databases">
        <authorList>
            <person name="Ashton P.M."/>
            <person name="Dallman T."/>
            <person name="Nair S."/>
            <person name="De Pinna E."/>
            <person name="Peters T."/>
            <person name="Grant K."/>
        </authorList>
    </citation>
    <scope>NUCLEOTIDE SEQUENCE [LARGE SCALE GENOMIC DNA]</scope>
    <source>
        <strain evidence="1">462023</strain>
    </source>
</reference>
<dbReference type="PANTHER" id="PTHR36154">
    <property type="entry name" value="DNA-BINDING TRANSCRIPTIONAL ACTIVATOR ALPA"/>
    <property type="match status" value="1"/>
</dbReference>